<dbReference type="Gene3D" id="3.40.50.450">
    <property type="match status" value="1"/>
</dbReference>
<feature type="domain" description="Smf/DprA SLOG" evidence="1">
    <location>
        <begin position="3"/>
        <end position="161"/>
    </location>
</feature>
<dbReference type="InterPro" id="IPR057666">
    <property type="entry name" value="DrpA_SLOG"/>
</dbReference>
<name>A0A1F7SKE0_9BACT</name>
<evidence type="ECO:0000313" key="3">
    <source>
        <dbReference type="Proteomes" id="UP000178082"/>
    </source>
</evidence>
<dbReference type="GO" id="GO:0009294">
    <property type="term" value="P:DNA-mediated transformation"/>
    <property type="evidence" value="ECO:0007669"/>
    <property type="project" value="InterPro"/>
</dbReference>
<protein>
    <recommendedName>
        <fullName evidence="1">Smf/DprA SLOG domain-containing protein</fullName>
    </recommendedName>
</protein>
<dbReference type="STRING" id="1817883.A3G31_05495"/>
<sequence length="177" mass="20002">MACIGNLDILKKKTLAVFCSVKCPGNLILQTYDLAQHLRDDGVTVISGFHSPIERECLNILLRGKQSVIICPARSIEGMRIKKEFRKPIEDGRLLLLSHFTDKQNRISSQRALERNRFVAAITDSIFVSYAAKESKTEGFCREILKWQKPLYTFESDVNANLIALGAKPLNHLKLSE</sequence>
<dbReference type="AlphaFoldDB" id="A0A1F7SKE0"/>
<dbReference type="Pfam" id="PF02481">
    <property type="entry name" value="DNA_processg_A"/>
    <property type="match status" value="1"/>
</dbReference>
<evidence type="ECO:0000313" key="2">
    <source>
        <dbReference type="EMBL" id="OGL54242.1"/>
    </source>
</evidence>
<reference evidence="2 3" key="1">
    <citation type="journal article" date="2016" name="Nat. Commun.">
        <title>Thousands of microbial genomes shed light on interconnected biogeochemical processes in an aquifer system.</title>
        <authorList>
            <person name="Anantharaman K."/>
            <person name="Brown C.T."/>
            <person name="Hug L.A."/>
            <person name="Sharon I."/>
            <person name="Castelle C.J."/>
            <person name="Probst A.J."/>
            <person name="Thomas B.C."/>
            <person name="Singh A."/>
            <person name="Wilkins M.J."/>
            <person name="Karaoz U."/>
            <person name="Brodie E.L."/>
            <person name="Williams K.H."/>
            <person name="Hubbard S.S."/>
            <person name="Banfield J.F."/>
        </authorList>
    </citation>
    <scope>NUCLEOTIDE SEQUENCE [LARGE SCALE GENOMIC DNA]</scope>
</reference>
<dbReference type="Proteomes" id="UP000178082">
    <property type="component" value="Unassembled WGS sequence"/>
</dbReference>
<organism evidence="2 3">
    <name type="scientific">Candidatus Schekmanbacteria bacterium RIFCSPLOWO2_12_FULL_38_15</name>
    <dbReference type="NCBI Taxonomy" id="1817883"/>
    <lineage>
        <taxon>Bacteria</taxon>
        <taxon>Candidatus Schekmaniibacteriota</taxon>
    </lineage>
</organism>
<evidence type="ECO:0000259" key="1">
    <source>
        <dbReference type="Pfam" id="PF02481"/>
    </source>
</evidence>
<dbReference type="EMBL" id="MGDI01000016">
    <property type="protein sequence ID" value="OGL54242.1"/>
    <property type="molecule type" value="Genomic_DNA"/>
</dbReference>
<comment type="caution">
    <text evidence="2">The sequence shown here is derived from an EMBL/GenBank/DDBJ whole genome shotgun (WGS) entry which is preliminary data.</text>
</comment>
<gene>
    <name evidence="2" type="ORF">A3G31_05495</name>
</gene>
<proteinExistence type="predicted"/>
<accession>A0A1F7SKE0</accession>